<name>A0ABS3YBT2_9BACT</name>
<gene>
    <name evidence="1" type="ORF">J7I43_06830</name>
</gene>
<dbReference type="Proteomes" id="UP000679126">
    <property type="component" value="Unassembled WGS sequence"/>
</dbReference>
<evidence type="ECO:0000313" key="2">
    <source>
        <dbReference type="Proteomes" id="UP000679126"/>
    </source>
</evidence>
<reference evidence="2" key="1">
    <citation type="submission" date="2021-03" db="EMBL/GenBank/DDBJ databases">
        <title>Assistant Professor.</title>
        <authorList>
            <person name="Huq M.A."/>
        </authorList>
    </citation>
    <scope>NUCLEOTIDE SEQUENCE [LARGE SCALE GENOMIC DNA]</scope>
    <source>
        <strain evidence="2">MAH-28</strain>
    </source>
</reference>
<accession>A0ABS3YBT2</accession>
<comment type="caution">
    <text evidence="1">The sequence shown here is derived from an EMBL/GenBank/DDBJ whole genome shotgun (WGS) entry which is preliminary data.</text>
</comment>
<protein>
    <submittedName>
        <fullName evidence="1">Uncharacterized protein</fullName>
    </submittedName>
</protein>
<dbReference type="EMBL" id="JAGHKP010000001">
    <property type="protein sequence ID" value="MBO9151915.1"/>
    <property type="molecule type" value="Genomic_DNA"/>
</dbReference>
<organism evidence="1 2">
    <name type="scientific">Chitinophaga chungangae</name>
    <dbReference type="NCBI Taxonomy" id="2821488"/>
    <lineage>
        <taxon>Bacteria</taxon>
        <taxon>Pseudomonadati</taxon>
        <taxon>Bacteroidota</taxon>
        <taxon>Chitinophagia</taxon>
        <taxon>Chitinophagales</taxon>
        <taxon>Chitinophagaceae</taxon>
        <taxon>Chitinophaga</taxon>
    </lineage>
</organism>
<dbReference type="RefSeq" id="WP_209144565.1">
    <property type="nucleotide sequence ID" value="NZ_JAGHKP010000001.1"/>
</dbReference>
<proteinExistence type="predicted"/>
<sequence length="210" mass="23316">MARESIFKAAASLQKKLLQLPESGMGFQFVADAISSKNWLVLNSEVLIEIKLGFVPSFEYKDASMFQEINFEPVFQLGRLSVPAIEAPIQKAKGTEADYWVRLSAFEQDRRIDGRTGRLLPGSFTTRITDFTNMGLMIPGDTTPHLRIPHERYALPNNLPISWVFSIKAANGDEFQQGIALPAYSRSGGGVECFFANGTSEGTLHQKLRA</sequence>
<evidence type="ECO:0000313" key="1">
    <source>
        <dbReference type="EMBL" id="MBO9151915.1"/>
    </source>
</evidence>
<keyword evidence="2" id="KW-1185">Reference proteome</keyword>